<dbReference type="NCBIfam" id="TIGR01763">
    <property type="entry name" value="MalateDH_bact"/>
    <property type="match status" value="1"/>
</dbReference>
<dbReference type="GO" id="GO:0006089">
    <property type="term" value="P:lactate metabolic process"/>
    <property type="evidence" value="ECO:0007669"/>
    <property type="project" value="TreeGrafter"/>
</dbReference>
<feature type="binding site" evidence="4 6">
    <location>
        <position position="88"/>
    </location>
    <ligand>
        <name>substrate</name>
    </ligand>
</feature>
<dbReference type="PROSITE" id="PS51257">
    <property type="entry name" value="PROKAR_LIPOPROTEIN"/>
    <property type="match status" value="1"/>
</dbReference>
<dbReference type="EMBL" id="QAAD01000007">
    <property type="protein sequence ID" value="PTN08666.1"/>
    <property type="molecule type" value="Genomic_DNA"/>
</dbReference>
<feature type="binding site" evidence="4 6">
    <location>
        <position position="151"/>
    </location>
    <ligand>
        <name>substrate</name>
    </ligand>
</feature>
<dbReference type="GO" id="GO:0004459">
    <property type="term" value="F:L-lactate dehydrogenase (NAD+) activity"/>
    <property type="evidence" value="ECO:0007669"/>
    <property type="project" value="TreeGrafter"/>
</dbReference>
<dbReference type="Pfam" id="PF02866">
    <property type="entry name" value="Ldh_1_C"/>
    <property type="match status" value="1"/>
</dbReference>
<feature type="domain" description="Lactate/malate dehydrogenase C-terminal" evidence="9">
    <location>
        <begin position="147"/>
        <end position="301"/>
    </location>
</feature>
<dbReference type="InterPro" id="IPR015955">
    <property type="entry name" value="Lactate_DH/Glyco_Ohase_4_C"/>
</dbReference>
<dbReference type="HAMAP" id="MF_00487">
    <property type="entry name" value="Malate_dehydrog_3"/>
    <property type="match status" value="1"/>
</dbReference>
<comment type="function">
    <text evidence="4">Catalyzes the reversible oxidation of malate to oxaloacetate.</text>
</comment>
<dbReference type="InterPro" id="IPR001236">
    <property type="entry name" value="Lactate/malate_DH_N"/>
</dbReference>
<evidence type="ECO:0000259" key="8">
    <source>
        <dbReference type="Pfam" id="PF00056"/>
    </source>
</evidence>
<dbReference type="InterPro" id="IPR001557">
    <property type="entry name" value="L-lactate/malate_DH"/>
</dbReference>
<gene>
    <name evidence="4" type="primary">mdh</name>
    <name evidence="10" type="ORF">C8N47_10721</name>
</gene>
<keyword evidence="1 4" id="KW-0816">Tricarboxylic acid cycle</keyword>
<proteinExistence type="inferred from homology"/>
<dbReference type="PRINTS" id="PR00086">
    <property type="entry name" value="LLDHDRGNASE"/>
</dbReference>
<dbReference type="PIRSF" id="PIRSF000102">
    <property type="entry name" value="Lac_mal_DH"/>
    <property type="match status" value="1"/>
</dbReference>
<dbReference type="CDD" id="cd01339">
    <property type="entry name" value="LDH-like_MDH"/>
    <property type="match status" value="1"/>
</dbReference>
<dbReference type="SUPFAM" id="SSF56327">
    <property type="entry name" value="LDH C-terminal domain-like"/>
    <property type="match status" value="1"/>
</dbReference>
<feature type="domain" description="Lactate/malate dehydrogenase N-terminal" evidence="8">
    <location>
        <begin position="1"/>
        <end position="142"/>
    </location>
</feature>
<evidence type="ECO:0000259" key="9">
    <source>
        <dbReference type="Pfam" id="PF02866"/>
    </source>
</evidence>
<dbReference type="SUPFAM" id="SSF51735">
    <property type="entry name" value="NAD(P)-binding Rossmann-fold domains"/>
    <property type="match status" value="1"/>
</dbReference>
<keyword evidence="11" id="KW-1185">Reference proteome</keyword>
<evidence type="ECO:0000256" key="6">
    <source>
        <dbReference type="PIRSR" id="PIRSR000102-2"/>
    </source>
</evidence>
<dbReference type="AlphaFoldDB" id="A0A2T5C1X5"/>
<dbReference type="InterPro" id="IPR011275">
    <property type="entry name" value="Malate_DH_type3"/>
</dbReference>
<dbReference type="Gene3D" id="3.90.110.10">
    <property type="entry name" value="Lactate dehydrogenase/glycoside hydrolase, family 4, C-terminal"/>
    <property type="match status" value="1"/>
</dbReference>
<evidence type="ECO:0000256" key="5">
    <source>
        <dbReference type="PIRSR" id="PIRSR000102-1"/>
    </source>
</evidence>
<evidence type="ECO:0000313" key="11">
    <source>
        <dbReference type="Proteomes" id="UP000243525"/>
    </source>
</evidence>
<dbReference type="OrthoDB" id="9802969at2"/>
<dbReference type="GO" id="GO:0006099">
    <property type="term" value="P:tricarboxylic acid cycle"/>
    <property type="evidence" value="ECO:0007669"/>
    <property type="project" value="UniProtKB-UniRule"/>
</dbReference>
<feature type="binding site" evidence="4 7">
    <location>
        <position position="32"/>
    </location>
    <ligand>
        <name>NAD(+)</name>
        <dbReference type="ChEBI" id="CHEBI:57540"/>
    </ligand>
</feature>
<dbReference type="NCBIfam" id="NF004863">
    <property type="entry name" value="PRK06223.1"/>
    <property type="match status" value="1"/>
</dbReference>
<dbReference type="Gene3D" id="3.40.50.720">
    <property type="entry name" value="NAD(P)-binding Rossmann-like Domain"/>
    <property type="match status" value="1"/>
</dbReference>
<reference evidence="10 11" key="1">
    <citation type="submission" date="2018-04" db="EMBL/GenBank/DDBJ databases">
        <title>Genomic Encyclopedia of Archaeal and Bacterial Type Strains, Phase II (KMG-II): from individual species to whole genera.</title>
        <authorList>
            <person name="Goeker M."/>
        </authorList>
    </citation>
    <scope>NUCLEOTIDE SEQUENCE [LARGE SCALE GENOMIC DNA]</scope>
    <source>
        <strain evidence="10 11">DSM 28823</strain>
    </source>
</reference>
<dbReference type="PANTHER" id="PTHR43128">
    <property type="entry name" value="L-2-HYDROXYCARBOXYLATE DEHYDROGENASE (NAD(P)(+))"/>
    <property type="match status" value="1"/>
</dbReference>
<comment type="catalytic activity">
    <reaction evidence="4">
        <text>(S)-malate + NAD(+) = oxaloacetate + NADH + H(+)</text>
        <dbReference type="Rhea" id="RHEA:21432"/>
        <dbReference type="ChEBI" id="CHEBI:15378"/>
        <dbReference type="ChEBI" id="CHEBI:15589"/>
        <dbReference type="ChEBI" id="CHEBI:16452"/>
        <dbReference type="ChEBI" id="CHEBI:57540"/>
        <dbReference type="ChEBI" id="CHEBI:57945"/>
        <dbReference type="EC" id="1.1.1.37"/>
    </reaction>
</comment>
<dbReference type="Pfam" id="PF00056">
    <property type="entry name" value="Ldh_1_N"/>
    <property type="match status" value="1"/>
</dbReference>
<keyword evidence="2 4" id="KW-0560">Oxidoreductase</keyword>
<evidence type="ECO:0000313" key="10">
    <source>
        <dbReference type="EMBL" id="PTN08666.1"/>
    </source>
</evidence>
<evidence type="ECO:0000256" key="7">
    <source>
        <dbReference type="PIRSR" id="PIRSR000102-3"/>
    </source>
</evidence>
<dbReference type="InterPro" id="IPR036291">
    <property type="entry name" value="NAD(P)-bd_dom_sf"/>
</dbReference>
<feature type="binding site" evidence="4 7">
    <location>
        <position position="95"/>
    </location>
    <ligand>
        <name>NAD(+)</name>
        <dbReference type="ChEBI" id="CHEBI:57540"/>
    </ligand>
</feature>
<organism evidence="10 11">
    <name type="scientific">Mangrovibacterium marinum</name>
    <dbReference type="NCBI Taxonomy" id="1639118"/>
    <lineage>
        <taxon>Bacteria</taxon>
        <taxon>Pseudomonadati</taxon>
        <taxon>Bacteroidota</taxon>
        <taxon>Bacteroidia</taxon>
        <taxon>Marinilabiliales</taxon>
        <taxon>Prolixibacteraceae</taxon>
        <taxon>Mangrovibacterium</taxon>
    </lineage>
</organism>
<evidence type="ECO:0000256" key="2">
    <source>
        <dbReference type="ARBA" id="ARBA00023002"/>
    </source>
</evidence>
<keyword evidence="3 4" id="KW-0520">NAD</keyword>
<comment type="caution">
    <text evidence="10">The sequence shown here is derived from an EMBL/GenBank/DDBJ whole genome shotgun (WGS) entry which is preliminary data.</text>
</comment>
<dbReference type="EC" id="1.1.1.37" evidence="4"/>
<evidence type="ECO:0000256" key="4">
    <source>
        <dbReference type="HAMAP-Rule" id="MF_00487"/>
    </source>
</evidence>
<protein>
    <recommendedName>
        <fullName evidence="4">Malate dehydrogenase</fullName>
        <ecNumber evidence="4">1.1.1.37</ecNumber>
    </recommendedName>
</protein>
<feature type="active site" description="Proton acceptor" evidence="4 5">
    <location>
        <position position="175"/>
    </location>
</feature>
<dbReference type="PANTHER" id="PTHR43128:SF16">
    <property type="entry name" value="L-LACTATE DEHYDROGENASE"/>
    <property type="match status" value="1"/>
</dbReference>
<evidence type="ECO:0000256" key="1">
    <source>
        <dbReference type="ARBA" id="ARBA00022532"/>
    </source>
</evidence>
<comment type="similarity">
    <text evidence="4">Belongs to the LDH/MDH superfamily. MDH type 3 family.</text>
</comment>
<dbReference type="Proteomes" id="UP000243525">
    <property type="component" value="Unassembled WGS sequence"/>
</dbReference>
<evidence type="ECO:0000256" key="3">
    <source>
        <dbReference type="ARBA" id="ARBA00023027"/>
    </source>
</evidence>
<name>A0A2T5C1X5_9BACT</name>
<dbReference type="FunFam" id="3.40.50.720:FF:000018">
    <property type="entry name" value="Malate dehydrogenase"/>
    <property type="match status" value="1"/>
</dbReference>
<feature type="binding site" evidence="4 7">
    <location>
        <begin position="118"/>
        <end position="120"/>
    </location>
    <ligand>
        <name>NAD(+)</name>
        <dbReference type="ChEBI" id="CHEBI:57540"/>
    </ligand>
</feature>
<dbReference type="GO" id="GO:0030060">
    <property type="term" value="F:L-malate dehydrogenase (NAD+) activity"/>
    <property type="evidence" value="ECO:0007669"/>
    <property type="project" value="UniProtKB-UniRule"/>
</dbReference>
<feature type="binding site" evidence="4 6">
    <location>
        <position position="82"/>
    </location>
    <ligand>
        <name>substrate</name>
    </ligand>
</feature>
<feature type="binding site" evidence="4 7">
    <location>
        <begin position="7"/>
        <end position="12"/>
    </location>
    <ligand>
        <name>NAD(+)</name>
        <dbReference type="ChEBI" id="CHEBI:57540"/>
    </ligand>
</feature>
<accession>A0A2T5C1X5</accession>
<dbReference type="InterPro" id="IPR022383">
    <property type="entry name" value="Lactate/malate_DH_C"/>
</dbReference>
<dbReference type="RefSeq" id="WP_107822063.1">
    <property type="nucleotide sequence ID" value="NZ_OY782574.1"/>
</dbReference>
<sequence>MKVTVVGAGAVGASCAEYIAIKDFADEVVLIDIKEGFAEGKAMDLMQTASLNGFDTKVTGTTNDYSKTAGSDVAVITSGIPRKPGMTREELIGINAGIVKTVSENLIKYSPNVILIVVSNPMDTMAYLAHKATGLPKNRIIGMGGALDSARFKYRIAEALDCPQSDVSAMVIGAHSDTGMVPLIEKAVRNSVPVSEFLSAEKMAEVVEATKVGGATLTKLLGTSAWYAPGAAVSELVRAIALDSQKMFPCSALLDGEYGQSDISLGVPCVLGKNGIEKIVEIELSDAEKAKFAESAEAVKKVNGLL</sequence>
<feature type="binding site" evidence="4 6">
    <location>
        <position position="120"/>
    </location>
    <ligand>
        <name>substrate</name>
    </ligand>
</feature>